<organism evidence="4 5">
    <name type="scientific">Ricinus communis</name>
    <name type="common">Castor bean</name>
    <dbReference type="NCBI Taxonomy" id="3988"/>
    <lineage>
        <taxon>Eukaryota</taxon>
        <taxon>Viridiplantae</taxon>
        <taxon>Streptophyta</taxon>
        <taxon>Embryophyta</taxon>
        <taxon>Tracheophyta</taxon>
        <taxon>Spermatophyta</taxon>
        <taxon>Magnoliopsida</taxon>
        <taxon>eudicotyledons</taxon>
        <taxon>Gunneridae</taxon>
        <taxon>Pentapetalae</taxon>
        <taxon>rosids</taxon>
        <taxon>fabids</taxon>
        <taxon>Malpighiales</taxon>
        <taxon>Euphorbiaceae</taxon>
        <taxon>Acalyphoideae</taxon>
        <taxon>Acalypheae</taxon>
        <taxon>Ricinus</taxon>
    </lineage>
</organism>
<comment type="similarity">
    <text evidence="3">Belongs to the trans-sulfuration enzymes family.</text>
</comment>
<dbReference type="EC" id="4.4.1.1" evidence="4"/>
<reference evidence="5" key="1">
    <citation type="journal article" date="2010" name="Nat. Biotechnol.">
        <title>Draft genome sequence of the oilseed species Ricinus communis.</title>
        <authorList>
            <person name="Chan A.P."/>
            <person name="Crabtree J."/>
            <person name="Zhao Q."/>
            <person name="Lorenzi H."/>
            <person name="Orvis J."/>
            <person name="Puiu D."/>
            <person name="Melake-Berhan A."/>
            <person name="Jones K.M."/>
            <person name="Redman J."/>
            <person name="Chen G."/>
            <person name="Cahoon E.B."/>
            <person name="Gedil M."/>
            <person name="Stanke M."/>
            <person name="Haas B.J."/>
            <person name="Wortman J.R."/>
            <person name="Fraser-Liggett C.M."/>
            <person name="Ravel J."/>
            <person name="Rabinowicz P.D."/>
        </authorList>
    </citation>
    <scope>NUCLEOTIDE SEQUENCE [LARGE SCALE GENOMIC DNA]</scope>
    <source>
        <strain evidence="5">cv. Hale</strain>
    </source>
</reference>
<proteinExistence type="inferred from homology"/>
<dbReference type="eggNOG" id="KOG0053">
    <property type="taxonomic scope" value="Eukaryota"/>
</dbReference>
<dbReference type="PANTHER" id="PTHR11808">
    <property type="entry name" value="TRANS-SULFURATION ENZYME FAMILY MEMBER"/>
    <property type="match status" value="1"/>
</dbReference>
<evidence type="ECO:0000256" key="3">
    <source>
        <dbReference type="RuleBase" id="RU362118"/>
    </source>
</evidence>
<keyword evidence="2 3" id="KW-0663">Pyridoxal phosphate</keyword>
<gene>
    <name evidence="4" type="ORF">RCOM_1938050</name>
</gene>
<dbReference type="Pfam" id="PF01053">
    <property type="entry name" value="Cys_Met_Meta_PP"/>
    <property type="match status" value="1"/>
</dbReference>
<dbReference type="GO" id="GO:0030170">
    <property type="term" value="F:pyridoxal phosphate binding"/>
    <property type="evidence" value="ECO:0007669"/>
    <property type="project" value="InterPro"/>
</dbReference>
<evidence type="ECO:0000256" key="1">
    <source>
        <dbReference type="ARBA" id="ARBA00001933"/>
    </source>
</evidence>
<dbReference type="SUPFAM" id="SSF53383">
    <property type="entry name" value="PLP-dependent transferases"/>
    <property type="match status" value="1"/>
</dbReference>
<dbReference type="PANTHER" id="PTHR11808:SF86">
    <property type="entry name" value="METHIONINE GAMMA-LYASE"/>
    <property type="match status" value="1"/>
</dbReference>
<dbReference type="InterPro" id="IPR000277">
    <property type="entry name" value="Cys/Met-Metab_PyrdxlP-dep_enz"/>
</dbReference>
<comment type="cofactor">
    <cofactor evidence="1 3">
        <name>pyridoxal 5'-phosphate</name>
        <dbReference type="ChEBI" id="CHEBI:597326"/>
    </cofactor>
</comment>
<protein>
    <submittedName>
        <fullName evidence="4">Cystathionine beta-lyase, putative</fullName>
        <ecNumber evidence="4">4.4.1.1</ecNumber>
    </submittedName>
</protein>
<dbReference type="InterPro" id="IPR015424">
    <property type="entry name" value="PyrdxlP-dep_Trfase"/>
</dbReference>
<evidence type="ECO:0000313" key="4">
    <source>
        <dbReference type="EMBL" id="EEF24952.1"/>
    </source>
</evidence>
<dbReference type="STRING" id="3988.B9TGR0"/>
<dbReference type="EMBL" id="EQ980863">
    <property type="protein sequence ID" value="EEF24952.1"/>
    <property type="molecule type" value="Genomic_DNA"/>
</dbReference>
<name>B9TGR0_RICCO</name>
<keyword evidence="4" id="KW-0456">Lyase</keyword>
<dbReference type="GO" id="GO:0016829">
    <property type="term" value="F:lyase activity"/>
    <property type="evidence" value="ECO:0007669"/>
    <property type="project" value="UniProtKB-KW"/>
</dbReference>
<evidence type="ECO:0000313" key="5">
    <source>
        <dbReference type="Proteomes" id="UP000008311"/>
    </source>
</evidence>
<keyword evidence="5" id="KW-1185">Reference proteome</keyword>
<dbReference type="Gene3D" id="3.90.1150.10">
    <property type="entry name" value="Aspartate Aminotransferase, domain 1"/>
    <property type="match status" value="1"/>
</dbReference>
<dbReference type="GO" id="GO:0019346">
    <property type="term" value="P:transsulfuration"/>
    <property type="evidence" value="ECO:0007669"/>
    <property type="project" value="InterPro"/>
</dbReference>
<dbReference type="Proteomes" id="UP000008311">
    <property type="component" value="Unassembled WGS sequence"/>
</dbReference>
<accession>B9TGR0</accession>
<dbReference type="AlphaFoldDB" id="B9TGR0"/>
<dbReference type="InParanoid" id="B9TGR0"/>
<evidence type="ECO:0000256" key="2">
    <source>
        <dbReference type="ARBA" id="ARBA00022898"/>
    </source>
</evidence>
<dbReference type="InterPro" id="IPR015422">
    <property type="entry name" value="PyrdxlP-dep_Trfase_small"/>
</dbReference>
<sequence length="99" mass="10236">MGRTFAAQCSGAGSTFSFDIKGGQPASFKFLNALQIFKLAVSLGGTESLASHPATTTHSGVPIDVRHRIGVLESTIRLSIGIEHPDDLIADLAAALDAA</sequence>